<comment type="caution">
    <text evidence="1">The sequence shown here is derived from an EMBL/GenBank/DDBJ whole genome shotgun (WGS) entry which is preliminary data.</text>
</comment>
<name>A0A1Q5UGV4_9EURO</name>
<gene>
    <name evidence="1" type="ORF">PENSUB_2755</name>
</gene>
<proteinExistence type="predicted"/>
<evidence type="ECO:0000313" key="2">
    <source>
        <dbReference type="Proteomes" id="UP000186955"/>
    </source>
</evidence>
<dbReference type="AlphaFoldDB" id="A0A1Q5UGV4"/>
<reference evidence="1 2" key="1">
    <citation type="submission" date="2016-10" db="EMBL/GenBank/DDBJ databases">
        <title>Genome sequence of the ascomycete fungus Penicillium subrubescens.</title>
        <authorList>
            <person name="De Vries R.P."/>
            <person name="Peng M."/>
            <person name="Dilokpimol A."/>
            <person name="Hilden K."/>
            <person name="Makela M.R."/>
            <person name="Grigoriev I."/>
            <person name="Riley R."/>
            <person name="Granchi Z."/>
        </authorList>
    </citation>
    <scope>NUCLEOTIDE SEQUENCE [LARGE SCALE GENOMIC DNA]</scope>
    <source>
        <strain evidence="1 2">CBS 132785</strain>
    </source>
</reference>
<accession>A0A1Q5UGV4</accession>
<organism evidence="1 2">
    <name type="scientific">Penicillium subrubescens</name>
    <dbReference type="NCBI Taxonomy" id="1316194"/>
    <lineage>
        <taxon>Eukaryota</taxon>
        <taxon>Fungi</taxon>
        <taxon>Dikarya</taxon>
        <taxon>Ascomycota</taxon>
        <taxon>Pezizomycotina</taxon>
        <taxon>Eurotiomycetes</taxon>
        <taxon>Eurotiomycetidae</taxon>
        <taxon>Eurotiales</taxon>
        <taxon>Aspergillaceae</taxon>
        <taxon>Penicillium</taxon>
    </lineage>
</organism>
<dbReference type="Proteomes" id="UP000186955">
    <property type="component" value="Unassembled WGS sequence"/>
</dbReference>
<dbReference type="EMBL" id="MNBE01000274">
    <property type="protein sequence ID" value="OKP11683.1"/>
    <property type="molecule type" value="Genomic_DNA"/>
</dbReference>
<keyword evidence="2" id="KW-1185">Reference proteome</keyword>
<evidence type="ECO:0000313" key="1">
    <source>
        <dbReference type="EMBL" id="OKP11683.1"/>
    </source>
</evidence>
<protein>
    <submittedName>
        <fullName evidence="1">Uncharacterized protein</fullName>
    </submittedName>
</protein>
<sequence length="114" mass="12711">MAGRQWKDIKPRYLVQEEEDDERAVTGLVCLIVDLIGPHLACLPFPPLRSAGVKKLKDNHPTAQPGVETLSSLVSPKVLSRLHIPHAPGTIVLRDSDYLERRLHAPTGLPIRRQ</sequence>